<keyword evidence="4" id="KW-0378">Hydrolase</keyword>
<evidence type="ECO:0000313" key="8">
    <source>
        <dbReference type="EMBL" id="EGG18194.1"/>
    </source>
</evidence>
<evidence type="ECO:0000256" key="4">
    <source>
        <dbReference type="ARBA" id="ARBA00022801"/>
    </source>
</evidence>
<dbReference type="InterPro" id="IPR036412">
    <property type="entry name" value="HAD-like_sf"/>
</dbReference>
<dbReference type="AlphaFoldDB" id="F4Q1P4"/>
<organism evidence="8 9">
    <name type="scientific">Cavenderia fasciculata</name>
    <name type="common">Slime mold</name>
    <name type="synonym">Dictyostelium fasciculatum</name>
    <dbReference type="NCBI Taxonomy" id="261658"/>
    <lineage>
        <taxon>Eukaryota</taxon>
        <taxon>Amoebozoa</taxon>
        <taxon>Evosea</taxon>
        <taxon>Eumycetozoa</taxon>
        <taxon>Dictyostelia</taxon>
        <taxon>Acytosteliales</taxon>
        <taxon>Cavenderiaceae</taxon>
        <taxon>Cavenderia</taxon>
    </lineage>
</organism>
<dbReference type="InterPro" id="IPR007651">
    <property type="entry name" value="Lipin_N"/>
</dbReference>
<feature type="region of interest" description="Disordered" evidence="5">
    <location>
        <begin position="607"/>
        <end position="656"/>
    </location>
</feature>
<reference evidence="9" key="1">
    <citation type="journal article" date="2011" name="Genome Res.">
        <title>Phylogeny-wide analysis of social amoeba genomes highlights ancient origins for complex intercellular communication.</title>
        <authorList>
            <person name="Heidel A.J."/>
            <person name="Lawal H.M."/>
            <person name="Felder M."/>
            <person name="Schilde C."/>
            <person name="Helps N.R."/>
            <person name="Tunggal B."/>
            <person name="Rivero F."/>
            <person name="John U."/>
            <person name="Schleicher M."/>
            <person name="Eichinger L."/>
            <person name="Platzer M."/>
            <person name="Noegel A.A."/>
            <person name="Schaap P."/>
            <person name="Gloeckner G."/>
        </authorList>
    </citation>
    <scope>NUCLEOTIDE SEQUENCE [LARGE SCALE GENOMIC DNA]</scope>
    <source>
        <strain evidence="9">SH3</strain>
    </source>
</reference>
<keyword evidence="6" id="KW-1133">Transmembrane helix</keyword>
<dbReference type="GO" id="GO:0009062">
    <property type="term" value="P:fatty acid catabolic process"/>
    <property type="evidence" value="ECO:0007669"/>
    <property type="project" value="TreeGrafter"/>
</dbReference>
<dbReference type="InterPro" id="IPR031703">
    <property type="entry name" value="Lipin_mid"/>
</dbReference>
<feature type="domain" description="LNS2/PITP" evidence="7">
    <location>
        <begin position="1040"/>
        <end position="1119"/>
    </location>
</feature>
<evidence type="ECO:0000256" key="5">
    <source>
        <dbReference type="SAM" id="MobiDB-lite"/>
    </source>
</evidence>
<feature type="transmembrane region" description="Helical" evidence="6">
    <location>
        <begin position="12"/>
        <end position="35"/>
    </location>
</feature>
<feature type="compositionally biased region" description="Low complexity" evidence="5">
    <location>
        <begin position="239"/>
        <end position="263"/>
    </location>
</feature>
<dbReference type="EMBL" id="GL883018">
    <property type="protein sequence ID" value="EGG18194.1"/>
    <property type="molecule type" value="Genomic_DNA"/>
</dbReference>
<comment type="cofactor">
    <cofactor evidence="1">
        <name>Mg(2+)</name>
        <dbReference type="ChEBI" id="CHEBI:18420"/>
    </cofactor>
</comment>
<dbReference type="InterPro" id="IPR026058">
    <property type="entry name" value="LIPIN"/>
</dbReference>
<dbReference type="RefSeq" id="XP_004357017.1">
    <property type="nucleotide sequence ID" value="XM_004356962.1"/>
</dbReference>
<feature type="region of interest" description="Disordered" evidence="5">
    <location>
        <begin position="754"/>
        <end position="774"/>
    </location>
</feature>
<dbReference type="EC" id="3.1.3.4" evidence="3"/>
<dbReference type="Pfam" id="PF08235">
    <property type="entry name" value="LNS2"/>
    <property type="match status" value="1"/>
</dbReference>
<dbReference type="SUPFAM" id="SSF56784">
    <property type="entry name" value="HAD-like"/>
    <property type="match status" value="1"/>
</dbReference>
<comment type="similarity">
    <text evidence="2">Belongs to the lipin family.</text>
</comment>
<feature type="compositionally biased region" description="Low complexity" evidence="5">
    <location>
        <begin position="504"/>
        <end position="520"/>
    </location>
</feature>
<keyword evidence="6" id="KW-0472">Membrane</keyword>
<dbReference type="STRING" id="1054147.F4Q1P4"/>
<dbReference type="InterPro" id="IPR013209">
    <property type="entry name" value="LNS2"/>
</dbReference>
<feature type="region of interest" description="Disordered" evidence="5">
    <location>
        <begin position="225"/>
        <end position="283"/>
    </location>
</feature>
<dbReference type="GO" id="GO:0008195">
    <property type="term" value="F:phosphatidate phosphatase activity"/>
    <property type="evidence" value="ECO:0007669"/>
    <property type="project" value="UniProtKB-EC"/>
</dbReference>
<dbReference type="OrthoDB" id="4567at2759"/>
<evidence type="ECO:0000256" key="3">
    <source>
        <dbReference type="ARBA" id="ARBA00012638"/>
    </source>
</evidence>
<feature type="region of interest" description="Disordered" evidence="5">
    <location>
        <begin position="379"/>
        <end position="529"/>
    </location>
</feature>
<evidence type="ECO:0000313" key="9">
    <source>
        <dbReference type="Proteomes" id="UP000007797"/>
    </source>
</evidence>
<gene>
    <name evidence="8" type="ORF">DFA_03681</name>
</gene>
<dbReference type="GO" id="GO:0005634">
    <property type="term" value="C:nucleus"/>
    <property type="evidence" value="ECO:0007669"/>
    <property type="project" value="TreeGrafter"/>
</dbReference>
<evidence type="ECO:0000256" key="6">
    <source>
        <dbReference type="SAM" id="Phobius"/>
    </source>
</evidence>
<dbReference type="SMART" id="SM00775">
    <property type="entry name" value="LNS2"/>
    <property type="match status" value="1"/>
</dbReference>
<evidence type="ECO:0000259" key="7">
    <source>
        <dbReference type="SMART" id="SM00775"/>
    </source>
</evidence>
<dbReference type="GO" id="GO:0019432">
    <property type="term" value="P:triglyceride biosynthetic process"/>
    <property type="evidence" value="ECO:0007669"/>
    <property type="project" value="TreeGrafter"/>
</dbReference>
<evidence type="ECO:0000256" key="2">
    <source>
        <dbReference type="ARBA" id="ARBA00005476"/>
    </source>
</evidence>
<accession>F4Q1P4</accession>
<evidence type="ECO:0000256" key="1">
    <source>
        <dbReference type="ARBA" id="ARBA00001946"/>
    </source>
</evidence>
<feature type="compositionally biased region" description="Low complexity" evidence="5">
    <location>
        <begin position="634"/>
        <end position="649"/>
    </location>
</feature>
<dbReference type="Pfam" id="PF16876">
    <property type="entry name" value="Lipin_mid"/>
    <property type="match status" value="1"/>
</dbReference>
<dbReference type="InterPro" id="IPR031315">
    <property type="entry name" value="LNS2/PITP"/>
</dbReference>
<feature type="compositionally biased region" description="Low complexity" evidence="5">
    <location>
        <begin position="453"/>
        <end position="492"/>
    </location>
</feature>
<dbReference type="Pfam" id="PF04571">
    <property type="entry name" value="Lipin_N"/>
    <property type="match status" value="1"/>
</dbReference>
<feature type="compositionally biased region" description="Low complexity" evidence="5">
    <location>
        <begin position="379"/>
        <end position="441"/>
    </location>
</feature>
<feature type="region of interest" description="Disordered" evidence="5">
    <location>
        <begin position="301"/>
        <end position="349"/>
    </location>
</feature>
<dbReference type="OMA" id="NIKENGY"/>
<keyword evidence="9" id="KW-1185">Reference proteome</keyword>
<dbReference type="Proteomes" id="UP000007797">
    <property type="component" value="Unassembled WGS sequence"/>
</dbReference>
<dbReference type="KEGG" id="dfa:DFA_03681"/>
<keyword evidence="6" id="KW-0812">Transmembrane</keyword>
<dbReference type="GeneID" id="14870392"/>
<protein>
    <recommendedName>
        <fullName evidence="3">phosphatidate phosphatase</fullName>
        <ecNumber evidence="3">3.1.3.4</ecNumber>
    </recommendedName>
</protein>
<proteinExistence type="inferred from homology"/>
<sequence>MENSTFCDESSHLVVPTTIAIALIIVVVFLIYTYVKVKEYFDEIYNGSVGCRMNYVEKFVDGVHYVFNLNAATLSGAIDILVIPQPDGTLKCTPFHVRFGKLQLISSSEKVVQIYVNQKKADLQMKLGHAGEAFFVEETEDPVPSILATSPITSPKPGRIIKQSTEELVPEFTSTRIMTRPIIKPTPTTPAAVVTTTTTATTVPATPTEKPVVLTDAIQEMIIAQHKQSQSQDKDKSKPTTTTGFKPITTATTTTSPTTPTKKNQVDPKRTSSPIYFEGSEDITMDSPLNSFIINCEAEQLSPPQPQDSQSPVGSLSPPKPMEMLPNPSASAIASEGSSTSDTESEPKVGFWRWGGLPIFRRNKQPASSAIVAPTTATVATLPNTTGPSSPSTTTTTTMTTTTLTTSTTTTSAASSSLPSQLPSSLSSSSLTGSTKSASATVNQSKLSDNFDQDSSSGISGTSLSTPTSPQQQQEIVLESSSTILTTSTSSTNNIPVVGMTTTSETSDSDQASNSSSNEDTATISGDGSSWSRMGFLTKMFNKKEAEPSFLVKSMDSPPPSIMDSETKAYNSTDQSIIDSSNITTLHINNTNIRNSEGESGIFLLDEDEEEEESRIKELNDDQDNNKSTTTTIVVDNNNDNNSNNNVNNQSPQESSHIYDVSADKSFAAIVKENLNGKSTLERSPSPLVQLDEHEFPSLNMNGNHHNNHMIPIPTPNNTPSNSTLANVTYSSSPNSSFASKANHHNHIEHLAMKQKQTTGNSRPSSPVPLTATTTTTTTTNAAAVTSTSNATSATSAVAITTTITSPLTKEETESLPIVKLSLCGHLILDRSLQSDWPEEREKFFNEHIVTFEQLCNDAGIFKNPHLVAKIGVEFYPWSVAGHIIMTQIVFNRSLPKESIECLVTKDKDERQITKPTTAGSKQSWKSWLSWKSTTTSATQQPGIVVSGAVVDTNNKIPTTAGTTSPPIGSINPTTNTDVIVTQKGSSGYIKKSLRPTSDQLKALGLQKGANRITFVVSSTLQGTREVSASVYFWDNTSKIVISDIDGTITKSDALGQVLPLIGKDWSHLGVAELYSNIKENGYNIMYLTSRAIGQAGLTRTYISSVKQSSSSNFTIATK</sequence>
<feature type="compositionally biased region" description="Polar residues" evidence="5">
    <location>
        <begin position="755"/>
        <end position="765"/>
    </location>
</feature>
<dbReference type="PANTHER" id="PTHR12181:SF12">
    <property type="entry name" value="PHOSPHATIDATE PHOSPHATASE"/>
    <property type="match status" value="1"/>
</dbReference>
<name>F4Q1P4_CACFS</name>
<dbReference type="PANTHER" id="PTHR12181">
    <property type="entry name" value="LIPIN"/>
    <property type="match status" value="1"/>
</dbReference>